<evidence type="ECO:0000256" key="2">
    <source>
        <dbReference type="SAM" id="Phobius"/>
    </source>
</evidence>
<feature type="compositionally biased region" description="Basic residues" evidence="1">
    <location>
        <begin position="462"/>
        <end position="474"/>
    </location>
</feature>
<feature type="region of interest" description="Disordered" evidence="1">
    <location>
        <begin position="139"/>
        <end position="203"/>
    </location>
</feature>
<evidence type="ECO:0000256" key="1">
    <source>
        <dbReference type="SAM" id="MobiDB-lite"/>
    </source>
</evidence>
<dbReference type="AlphaFoldDB" id="A0A4Q4P620"/>
<dbReference type="EMBL" id="PDXA01000034">
    <property type="protein sequence ID" value="RYN45369.1"/>
    <property type="molecule type" value="Genomic_DNA"/>
</dbReference>
<protein>
    <submittedName>
        <fullName evidence="4">Uncharacterized protein</fullName>
    </submittedName>
</protein>
<feature type="compositionally biased region" description="Polar residues" evidence="1">
    <location>
        <begin position="161"/>
        <end position="174"/>
    </location>
</feature>
<sequence length="573" mass="63340">MATRPRCRSDSLQGRNIKKPFIPSVPDPTKWAQQRIPTIEVTADPKGKGKAVDYASRTPIADEFMSEAFKSQRFSTSSMSSIESASTEQADLSHLSTDMYAPGPSSSKPVHPRSIPIPFFPCPPTTTAQVSVPETGVTISQSNSAPVSTRGHRSEFEGNGDCTSETSSVCTERPTQPKVYLSAATSSTRRDNPKANGPNGGREICLQVPAPKVKPVFDVVAEYHGLELFHISDAVPYLLGTRNIRTRLASITEDNLSHTPNIHPGKISRGSPDAYSSLDLSLMAILHSLRNASSTRQAVGNWYTQGLATRKDSLILYEHTAATGPEQTLVSAAKFHDMAQTWLLLRNPSNKSGDPPHAVNSWIDILTGLRKQNVDISKIDTKLYYELTTVLEGEALRRRIAEIARWSRTGHLDKRYAVWCKYVEGTKEKKTKGTGIQHTVAPVSRKEKDTRTDGLNAKRFAHDHHQHQHQHPLGRPRSLVSDDDEKAQRRAGKAIRAFTAATAAALETQRKERIDKQGGVMRGMARGWANRKKRNTVLFVLFITFFLGPLVGVLLWAMAMRKFDWTPGAGEGY</sequence>
<evidence type="ECO:0000313" key="7">
    <source>
        <dbReference type="Proteomes" id="UP000293195"/>
    </source>
</evidence>
<gene>
    <name evidence="4" type="ORF">AA0114_g9100</name>
    <name evidence="3" type="ORF">AA0115_g11828</name>
    <name evidence="5" type="ORF">AA0119_g9702</name>
</gene>
<feature type="region of interest" description="Disordered" evidence="1">
    <location>
        <begin position="1"/>
        <end position="31"/>
    </location>
</feature>
<feature type="transmembrane region" description="Helical" evidence="2">
    <location>
        <begin position="536"/>
        <end position="559"/>
    </location>
</feature>
<evidence type="ECO:0000313" key="6">
    <source>
        <dbReference type="Proteomes" id="UP000292402"/>
    </source>
</evidence>
<reference evidence="3" key="1">
    <citation type="submission" date="2017-10" db="EMBL/GenBank/DDBJ databases">
        <authorList>
            <person name="Armitage A.D."/>
            <person name="Barbara D.J."/>
            <person name="Woodhall J.W."/>
            <person name="Sreenivasaprasad S."/>
            <person name="Lane C.R."/>
            <person name="Clarkson J.P."/>
            <person name="Harrison R.J."/>
        </authorList>
    </citation>
    <scope>NUCLEOTIDE SEQUENCE</scope>
    <source>
        <strain evidence="3">FERA 1164</strain>
        <strain evidence="5">FERA 635</strain>
    </source>
</reference>
<keyword evidence="2" id="KW-0472">Membrane</keyword>
<dbReference type="Proteomes" id="UP000292402">
    <property type="component" value="Unassembled WGS sequence"/>
</dbReference>
<evidence type="ECO:0000313" key="3">
    <source>
        <dbReference type="EMBL" id="RYN17387.1"/>
    </source>
</evidence>
<name>A0A4Q4P620_9PLEO</name>
<proteinExistence type="predicted"/>
<keyword evidence="7" id="KW-1185">Reference proteome</keyword>
<evidence type="ECO:0000313" key="5">
    <source>
        <dbReference type="EMBL" id="RYN93200.1"/>
    </source>
</evidence>
<comment type="caution">
    <text evidence="4">The sequence shown here is derived from an EMBL/GenBank/DDBJ whole genome shotgun (WGS) entry which is preliminary data.</text>
</comment>
<evidence type="ECO:0000313" key="4">
    <source>
        <dbReference type="EMBL" id="RYN45369.1"/>
    </source>
</evidence>
<keyword evidence="2" id="KW-1133">Transmembrane helix</keyword>
<dbReference type="OrthoDB" id="3800555at2759"/>
<reference evidence="3 6" key="2">
    <citation type="journal article" date="2019" name="bioRxiv">
        <title>Genomics, evolutionary history and diagnostics of the Alternaria alternata species group including apple and Asian pear pathotypes.</title>
        <authorList>
            <person name="Armitage A.D."/>
            <person name="Cockerton H.M."/>
            <person name="Sreenivasaprasad S."/>
            <person name="Woodhall J.W."/>
            <person name="Lane C.R."/>
            <person name="Harrison R.J."/>
            <person name="Clarkson J.P."/>
        </authorList>
    </citation>
    <scope>NUCLEOTIDE SEQUENCE [LARGE SCALE GENOMIC DNA]</scope>
    <source>
        <strain evidence="6">FERA 1082</strain>
        <strain evidence="3">FERA 1164</strain>
        <strain evidence="5">FERA 635</strain>
    </source>
</reference>
<feature type="region of interest" description="Disordered" evidence="1">
    <location>
        <begin position="462"/>
        <end position="486"/>
    </location>
</feature>
<accession>A0A4Q4P620</accession>
<dbReference type="EMBL" id="PDXF01000054">
    <property type="protein sequence ID" value="RYN93200.1"/>
    <property type="molecule type" value="Genomic_DNA"/>
</dbReference>
<dbReference type="Proteomes" id="UP000292340">
    <property type="component" value="Unassembled WGS sequence"/>
</dbReference>
<organism evidence="4 6">
    <name type="scientific">Alternaria tenuissima</name>
    <dbReference type="NCBI Taxonomy" id="119927"/>
    <lineage>
        <taxon>Eukaryota</taxon>
        <taxon>Fungi</taxon>
        <taxon>Dikarya</taxon>
        <taxon>Ascomycota</taxon>
        <taxon>Pezizomycotina</taxon>
        <taxon>Dothideomycetes</taxon>
        <taxon>Pleosporomycetidae</taxon>
        <taxon>Pleosporales</taxon>
        <taxon>Pleosporineae</taxon>
        <taxon>Pleosporaceae</taxon>
        <taxon>Alternaria</taxon>
        <taxon>Alternaria sect. Alternaria</taxon>
        <taxon>Alternaria alternata complex</taxon>
    </lineage>
</organism>
<reference evidence="4" key="3">
    <citation type="journal article" date="2019" name="J. ISSAAS">
        <title>Genomics, evolutionary history and diagnostics of the Alternaria alternata species group including apple and Asian pear pathotypes.</title>
        <authorList>
            <person name="Armitage A.D."/>
            <person name="Cockerton H.M."/>
            <person name="Sreenivasaprasad S."/>
            <person name="Woodhall J."/>
            <person name="Lane C."/>
            <person name="Harrison R.J."/>
            <person name="Clarkson J.P."/>
        </authorList>
    </citation>
    <scope>NUCLEOTIDE SEQUENCE</scope>
    <source>
        <strain evidence="4">FERA 1082</strain>
    </source>
</reference>
<dbReference type="Proteomes" id="UP000293195">
    <property type="component" value="Unassembled WGS sequence"/>
</dbReference>
<feature type="region of interest" description="Disordered" evidence="1">
    <location>
        <begin position="433"/>
        <end position="452"/>
    </location>
</feature>
<keyword evidence="2" id="KW-0812">Transmembrane</keyword>
<dbReference type="EMBL" id="PDXB01000060">
    <property type="protein sequence ID" value="RYN17387.1"/>
    <property type="molecule type" value="Genomic_DNA"/>
</dbReference>